<dbReference type="SUPFAM" id="SSF46785">
    <property type="entry name" value="Winged helix' DNA-binding domain"/>
    <property type="match status" value="1"/>
</dbReference>
<dbReference type="PRINTS" id="PR00039">
    <property type="entry name" value="HTHLYSR"/>
</dbReference>
<gene>
    <name evidence="6" type="ORF">FD35_GL002304</name>
</gene>
<reference evidence="6 7" key="1">
    <citation type="journal article" date="2015" name="Genome Announc.">
        <title>Expanding the biotechnology potential of lactobacilli through comparative genomics of 213 strains and associated genera.</title>
        <authorList>
            <person name="Sun Z."/>
            <person name="Harris H.M."/>
            <person name="McCann A."/>
            <person name="Guo C."/>
            <person name="Argimon S."/>
            <person name="Zhang W."/>
            <person name="Yang X."/>
            <person name="Jeffery I.B."/>
            <person name="Cooney J.C."/>
            <person name="Kagawa T.F."/>
            <person name="Liu W."/>
            <person name="Song Y."/>
            <person name="Salvetti E."/>
            <person name="Wrobel A."/>
            <person name="Rasinkangas P."/>
            <person name="Parkhill J."/>
            <person name="Rea M.C."/>
            <person name="O'Sullivan O."/>
            <person name="Ritari J."/>
            <person name="Douillard F.P."/>
            <person name="Paul Ross R."/>
            <person name="Yang R."/>
            <person name="Briner A.E."/>
            <person name="Felis G.E."/>
            <person name="de Vos W.M."/>
            <person name="Barrangou R."/>
            <person name="Klaenhammer T.R."/>
            <person name="Caufield P.W."/>
            <person name="Cui Y."/>
            <person name="Zhang H."/>
            <person name="O'Toole P.W."/>
        </authorList>
    </citation>
    <scope>NUCLEOTIDE SEQUENCE [LARGE SCALE GENOMIC DNA]</scope>
    <source>
        <strain evidence="6 7">DSM 15814</strain>
    </source>
</reference>
<dbReference type="PANTHER" id="PTHR30126:SF100">
    <property type="entry name" value="LYSR-FAMILY TRANSCRIPTIONAL REGULATOR"/>
    <property type="match status" value="1"/>
</dbReference>
<proteinExistence type="inferred from homology"/>
<accession>A0A0R1RHD6</accession>
<evidence type="ECO:0000256" key="1">
    <source>
        <dbReference type="ARBA" id="ARBA00009437"/>
    </source>
</evidence>
<protein>
    <recommendedName>
        <fullName evidence="5">HTH lysR-type domain-containing protein</fullName>
    </recommendedName>
</protein>
<dbReference type="STRING" id="1114972.FD35_GL002304"/>
<dbReference type="CDD" id="cd05466">
    <property type="entry name" value="PBP2_LTTR_substrate"/>
    <property type="match status" value="1"/>
</dbReference>
<dbReference type="eggNOG" id="COG0583">
    <property type="taxonomic scope" value="Bacteria"/>
</dbReference>
<sequence>MEIRQLTTFKTILDTGSFTKAAKTLGYTQSTVSAQVKALEQELSGSLFKYERRQLFLTDTGKRLRPLADQLLADFQQVKHLTDQSPVAGTLRIAAPESLTVTHLPAIIKAFRKQYPDVDLQIANATCSYNQQQLQDGEADIAFMMWPSLTATALVEHDLGEQSLTLVTAADKHKTFTQLISDRHEPFIINEPDCSYRNQFERSLWGEFHRRPQIMELWSIAAIKEMVESGIGYSYLPTLTIKKELASGQLIAIDNPIHNEIRAHMLTHKQTRQQSLIDAFVDITLSNWRN</sequence>
<name>A0A0R1RHD6_9LACO</name>
<dbReference type="Pfam" id="PF03466">
    <property type="entry name" value="LysR_substrate"/>
    <property type="match status" value="1"/>
</dbReference>
<dbReference type="AlphaFoldDB" id="A0A0R1RHD6"/>
<dbReference type="InterPro" id="IPR036390">
    <property type="entry name" value="WH_DNA-bd_sf"/>
</dbReference>
<dbReference type="InterPro" id="IPR036388">
    <property type="entry name" value="WH-like_DNA-bd_sf"/>
</dbReference>
<evidence type="ECO:0000313" key="6">
    <source>
        <dbReference type="EMBL" id="KRL55774.1"/>
    </source>
</evidence>
<evidence type="ECO:0000313" key="7">
    <source>
        <dbReference type="Proteomes" id="UP000051999"/>
    </source>
</evidence>
<dbReference type="Gene3D" id="3.40.190.290">
    <property type="match status" value="1"/>
</dbReference>
<evidence type="ECO:0000256" key="2">
    <source>
        <dbReference type="ARBA" id="ARBA00023015"/>
    </source>
</evidence>
<dbReference type="GO" id="GO:0003700">
    <property type="term" value="F:DNA-binding transcription factor activity"/>
    <property type="evidence" value="ECO:0007669"/>
    <property type="project" value="InterPro"/>
</dbReference>
<dbReference type="FunFam" id="1.10.10.10:FF:000001">
    <property type="entry name" value="LysR family transcriptional regulator"/>
    <property type="match status" value="1"/>
</dbReference>
<feature type="domain" description="HTH lysR-type" evidence="5">
    <location>
        <begin position="1"/>
        <end position="58"/>
    </location>
</feature>
<dbReference type="GO" id="GO:0000976">
    <property type="term" value="F:transcription cis-regulatory region binding"/>
    <property type="evidence" value="ECO:0007669"/>
    <property type="project" value="TreeGrafter"/>
</dbReference>
<keyword evidence="4" id="KW-0804">Transcription</keyword>
<dbReference type="InterPro" id="IPR005119">
    <property type="entry name" value="LysR_subst-bd"/>
</dbReference>
<keyword evidence="3" id="KW-0238">DNA-binding</keyword>
<dbReference type="Proteomes" id="UP000051999">
    <property type="component" value="Unassembled WGS sequence"/>
</dbReference>
<dbReference type="PANTHER" id="PTHR30126">
    <property type="entry name" value="HTH-TYPE TRANSCRIPTIONAL REGULATOR"/>
    <property type="match status" value="1"/>
</dbReference>
<organism evidence="6 7">
    <name type="scientific">Furfurilactobacillus rossiae DSM 15814</name>
    <dbReference type="NCBI Taxonomy" id="1114972"/>
    <lineage>
        <taxon>Bacteria</taxon>
        <taxon>Bacillati</taxon>
        <taxon>Bacillota</taxon>
        <taxon>Bacilli</taxon>
        <taxon>Lactobacillales</taxon>
        <taxon>Lactobacillaceae</taxon>
        <taxon>Furfurilactobacillus</taxon>
    </lineage>
</organism>
<comment type="caution">
    <text evidence="6">The sequence shown here is derived from an EMBL/GenBank/DDBJ whole genome shotgun (WGS) entry which is preliminary data.</text>
</comment>
<evidence type="ECO:0000256" key="3">
    <source>
        <dbReference type="ARBA" id="ARBA00023125"/>
    </source>
</evidence>
<dbReference type="EMBL" id="AZFF01000006">
    <property type="protein sequence ID" value="KRL55774.1"/>
    <property type="molecule type" value="Genomic_DNA"/>
</dbReference>
<dbReference type="PROSITE" id="PS50931">
    <property type="entry name" value="HTH_LYSR"/>
    <property type="match status" value="1"/>
</dbReference>
<comment type="similarity">
    <text evidence="1">Belongs to the LysR transcriptional regulatory family.</text>
</comment>
<dbReference type="OrthoDB" id="9803735at2"/>
<keyword evidence="2" id="KW-0805">Transcription regulation</keyword>
<dbReference type="RefSeq" id="WP_017261269.1">
    <property type="nucleotide sequence ID" value="NZ_AUAW01000024.1"/>
</dbReference>
<dbReference type="PATRIC" id="fig|1114972.6.peg.2367"/>
<dbReference type="InterPro" id="IPR000847">
    <property type="entry name" value="LysR_HTH_N"/>
</dbReference>
<evidence type="ECO:0000256" key="4">
    <source>
        <dbReference type="ARBA" id="ARBA00023163"/>
    </source>
</evidence>
<keyword evidence="7" id="KW-1185">Reference proteome</keyword>
<dbReference type="Gene3D" id="1.10.10.10">
    <property type="entry name" value="Winged helix-like DNA-binding domain superfamily/Winged helix DNA-binding domain"/>
    <property type="match status" value="1"/>
</dbReference>
<evidence type="ECO:0000259" key="5">
    <source>
        <dbReference type="PROSITE" id="PS50931"/>
    </source>
</evidence>
<dbReference type="SUPFAM" id="SSF53850">
    <property type="entry name" value="Periplasmic binding protein-like II"/>
    <property type="match status" value="1"/>
</dbReference>
<dbReference type="Pfam" id="PF00126">
    <property type="entry name" value="HTH_1"/>
    <property type="match status" value="1"/>
</dbReference>